<evidence type="ECO:0000256" key="2">
    <source>
        <dbReference type="ARBA" id="ARBA00010617"/>
    </source>
</evidence>
<dbReference type="PANTHER" id="PTHR24287:SF17">
    <property type="entry name" value="P450, PUTATIVE (EUROFUNG)-RELATED"/>
    <property type="match status" value="1"/>
</dbReference>
<feature type="compositionally biased region" description="Low complexity" evidence="9">
    <location>
        <begin position="341"/>
        <end position="351"/>
    </location>
</feature>
<dbReference type="OrthoDB" id="1470350at2759"/>
<dbReference type="PANTHER" id="PTHR24287">
    <property type="entry name" value="P450, PUTATIVE (EUROFUNG)-RELATED"/>
    <property type="match status" value="1"/>
</dbReference>
<dbReference type="PRINTS" id="PR00385">
    <property type="entry name" value="P450"/>
</dbReference>
<dbReference type="InterPro" id="IPR036396">
    <property type="entry name" value="Cyt_P450_sf"/>
</dbReference>
<evidence type="ECO:0008006" key="12">
    <source>
        <dbReference type="Google" id="ProtNLM"/>
    </source>
</evidence>
<keyword evidence="4 8" id="KW-0560">Oxidoreductase</keyword>
<accession>A0A9W8Y8W1</accession>
<sequence length="547" mass="61384">MAIFSFTNIAVSLLSLYFARRIYWESTTGTRRRALAKQHGCLPAKQRLNRVLPNFLPDMLGIDMIISQYRAYKAHRMLEQEANDLRSAGAHTIQTSALGLNVFITDDPENVKALLATNFEVWSLGQSRIKRMSSYLGHGIFTNEGKAWKCSREMLRPCFERSAVADVSIFKKHTERLIGLLPLDGSEVDLQPLFHELTLDVATEFLFGRSTNSLGEGGGEDEGVKAENIKKWGFLGALLPDKKKKRSIKIIQDFIDKVIDEELCLHEEEKKNKKDTQRYIFLHELVTATQDRTVIRNELLNILLAGRDTTASLLSNLVWELSRQPTVLARLREEVDSVVGTSTTNENNNSNSDEDAGIHDIKNDHEHEHEHESDMDPPTPTYAQLKELKYLRAIINESQRLYPVVPANGREALHDTILPHGGGGGGGSGGDGGGNTPLFIPKASYVQYNTYSMHRRASLFGPDPETFRPERWLNNDSNDHQPLRPGWAYIPFSGGPRSCLGQNFALTEAMFVVVRLVQKCEIERRDEGVWREKVGLTCMGLGVVGLG</sequence>
<evidence type="ECO:0000313" key="10">
    <source>
        <dbReference type="EMBL" id="KAJ4368785.1"/>
    </source>
</evidence>
<comment type="similarity">
    <text evidence="2 8">Belongs to the cytochrome P450 family.</text>
</comment>
<evidence type="ECO:0000256" key="9">
    <source>
        <dbReference type="SAM" id="MobiDB-lite"/>
    </source>
</evidence>
<keyword evidence="7 8" id="KW-0349">Heme</keyword>
<evidence type="ECO:0000256" key="7">
    <source>
        <dbReference type="PIRSR" id="PIRSR602401-1"/>
    </source>
</evidence>
<dbReference type="InterPro" id="IPR001128">
    <property type="entry name" value="Cyt_P450"/>
</dbReference>
<evidence type="ECO:0000256" key="5">
    <source>
        <dbReference type="ARBA" id="ARBA00023004"/>
    </source>
</evidence>
<evidence type="ECO:0000256" key="4">
    <source>
        <dbReference type="ARBA" id="ARBA00023002"/>
    </source>
</evidence>
<protein>
    <recommendedName>
        <fullName evidence="12">Cytochrome P450</fullName>
    </recommendedName>
</protein>
<evidence type="ECO:0000313" key="11">
    <source>
        <dbReference type="Proteomes" id="UP001140560"/>
    </source>
</evidence>
<feature type="binding site" description="axial binding residue" evidence="7">
    <location>
        <position position="499"/>
    </location>
    <ligand>
        <name>heme</name>
        <dbReference type="ChEBI" id="CHEBI:30413"/>
    </ligand>
    <ligandPart>
        <name>Fe</name>
        <dbReference type="ChEBI" id="CHEBI:18248"/>
    </ligandPart>
</feature>
<dbReference type="InterPro" id="IPR047146">
    <property type="entry name" value="Cyt_P450_E_CYP52_fungi"/>
</dbReference>
<dbReference type="SUPFAM" id="SSF48264">
    <property type="entry name" value="Cytochrome P450"/>
    <property type="match status" value="1"/>
</dbReference>
<dbReference type="Proteomes" id="UP001140560">
    <property type="component" value="Unassembled WGS sequence"/>
</dbReference>
<dbReference type="PRINTS" id="PR00463">
    <property type="entry name" value="EP450I"/>
</dbReference>
<dbReference type="GO" id="GO:0005506">
    <property type="term" value="F:iron ion binding"/>
    <property type="evidence" value="ECO:0007669"/>
    <property type="project" value="InterPro"/>
</dbReference>
<dbReference type="EMBL" id="JAPEUY010000010">
    <property type="protein sequence ID" value="KAJ4368785.1"/>
    <property type="molecule type" value="Genomic_DNA"/>
</dbReference>
<dbReference type="PROSITE" id="PS00086">
    <property type="entry name" value="CYTOCHROME_P450"/>
    <property type="match status" value="1"/>
</dbReference>
<dbReference type="GO" id="GO:0016705">
    <property type="term" value="F:oxidoreductase activity, acting on paired donors, with incorporation or reduction of molecular oxygen"/>
    <property type="evidence" value="ECO:0007669"/>
    <property type="project" value="InterPro"/>
</dbReference>
<evidence type="ECO:0000256" key="8">
    <source>
        <dbReference type="RuleBase" id="RU000461"/>
    </source>
</evidence>
<keyword evidence="5 7" id="KW-0408">Iron</keyword>
<dbReference type="AlphaFoldDB" id="A0A9W8Y8W1"/>
<dbReference type="InterPro" id="IPR017972">
    <property type="entry name" value="Cyt_P450_CS"/>
</dbReference>
<comment type="caution">
    <text evidence="10">The sequence shown here is derived from an EMBL/GenBank/DDBJ whole genome shotgun (WGS) entry which is preliminary data.</text>
</comment>
<dbReference type="CDD" id="cd11063">
    <property type="entry name" value="CYP52"/>
    <property type="match status" value="1"/>
</dbReference>
<comment type="cofactor">
    <cofactor evidence="1 7">
        <name>heme</name>
        <dbReference type="ChEBI" id="CHEBI:30413"/>
    </cofactor>
</comment>
<evidence type="ECO:0000256" key="1">
    <source>
        <dbReference type="ARBA" id="ARBA00001971"/>
    </source>
</evidence>
<keyword evidence="6 8" id="KW-0503">Monooxygenase</keyword>
<organism evidence="10 11">
    <name type="scientific">Neocucurbitaria cava</name>
    <dbReference type="NCBI Taxonomy" id="798079"/>
    <lineage>
        <taxon>Eukaryota</taxon>
        <taxon>Fungi</taxon>
        <taxon>Dikarya</taxon>
        <taxon>Ascomycota</taxon>
        <taxon>Pezizomycotina</taxon>
        <taxon>Dothideomycetes</taxon>
        <taxon>Pleosporomycetidae</taxon>
        <taxon>Pleosporales</taxon>
        <taxon>Pleosporineae</taxon>
        <taxon>Cucurbitariaceae</taxon>
        <taxon>Neocucurbitaria</taxon>
    </lineage>
</organism>
<dbReference type="InterPro" id="IPR002401">
    <property type="entry name" value="Cyt_P450_E_grp-I"/>
</dbReference>
<proteinExistence type="inferred from homology"/>
<name>A0A9W8Y8W1_9PLEO</name>
<dbReference type="Pfam" id="PF00067">
    <property type="entry name" value="p450"/>
    <property type="match status" value="2"/>
</dbReference>
<evidence type="ECO:0000256" key="3">
    <source>
        <dbReference type="ARBA" id="ARBA00022723"/>
    </source>
</evidence>
<reference evidence="10" key="1">
    <citation type="submission" date="2022-10" db="EMBL/GenBank/DDBJ databases">
        <title>Tapping the CABI collections for fungal endophytes: first genome assemblies for Collariella, Neodidymelliopsis, Ascochyta clinopodiicola, Didymella pomorum, Didymosphaeria variabile, Neocosmospora piperis and Neocucurbitaria cava.</title>
        <authorList>
            <person name="Hill R."/>
        </authorList>
    </citation>
    <scope>NUCLEOTIDE SEQUENCE</scope>
    <source>
        <strain evidence="10">IMI 356814</strain>
    </source>
</reference>
<dbReference type="GO" id="GO:0020037">
    <property type="term" value="F:heme binding"/>
    <property type="evidence" value="ECO:0007669"/>
    <property type="project" value="InterPro"/>
</dbReference>
<dbReference type="GO" id="GO:0004497">
    <property type="term" value="F:monooxygenase activity"/>
    <property type="evidence" value="ECO:0007669"/>
    <property type="project" value="UniProtKB-KW"/>
</dbReference>
<dbReference type="Gene3D" id="1.10.630.10">
    <property type="entry name" value="Cytochrome P450"/>
    <property type="match status" value="1"/>
</dbReference>
<keyword evidence="3 7" id="KW-0479">Metal-binding</keyword>
<keyword evidence="11" id="KW-1185">Reference proteome</keyword>
<evidence type="ECO:0000256" key="6">
    <source>
        <dbReference type="ARBA" id="ARBA00023033"/>
    </source>
</evidence>
<gene>
    <name evidence="10" type="ORF">N0V83_005867</name>
</gene>
<feature type="region of interest" description="Disordered" evidence="9">
    <location>
        <begin position="339"/>
        <end position="359"/>
    </location>
</feature>